<evidence type="ECO:0000313" key="3">
    <source>
        <dbReference type="Proteomes" id="UP000184292"/>
    </source>
</evidence>
<name>A0A1M6FY50_9RHOB</name>
<dbReference type="InterPro" id="IPR016181">
    <property type="entry name" value="Acyl_CoA_acyltransferase"/>
</dbReference>
<accession>A0A1M6FY50</accession>
<keyword evidence="2" id="KW-0808">Transferase</keyword>
<protein>
    <submittedName>
        <fullName evidence="2">Acetyltransferase (GNAT) family protein</fullName>
    </submittedName>
</protein>
<dbReference type="AlphaFoldDB" id="A0A1M6FY50"/>
<dbReference type="RefSeq" id="WP_083601376.1">
    <property type="nucleotide sequence ID" value="NZ_FQYO01000004.1"/>
</dbReference>
<proteinExistence type="predicted"/>
<keyword evidence="3" id="KW-1185">Reference proteome</keyword>
<dbReference type="GO" id="GO:0016747">
    <property type="term" value="F:acyltransferase activity, transferring groups other than amino-acyl groups"/>
    <property type="evidence" value="ECO:0007669"/>
    <property type="project" value="InterPro"/>
</dbReference>
<organism evidence="2 3">
    <name type="scientific">Wenxinia saemankumensis</name>
    <dbReference type="NCBI Taxonomy" id="1447782"/>
    <lineage>
        <taxon>Bacteria</taxon>
        <taxon>Pseudomonadati</taxon>
        <taxon>Pseudomonadota</taxon>
        <taxon>Alphaproteobacteria</taxon>
        <taxon>Rhodobacterales</taxon>
        <taxon>Roseobacteraceae</taxon>
        <taxon>Wenxinia</taxon>
    </lineage>
</organism>
<dbReference type="STRING" id="1447782.SAMN05444417_2567"/>
<dbReference type="Gene3D" id="3.40.630.30">
    <property type="match status" value="1"/>
</dbReference>
<dbReference type="SUPFAM" id="SSF55729">
    <property type="entry name" value="Acyl-CoA N-acyltransferases (Nat)"/>
    <property type="match status" value="1"/>
</dbReference>
<gene>
    <name evidence="2" type="ORF">SAMN05444417_2567</name>
</gene>
<evidence type="ECO:0000259" key="1">
    <source>
        <dbReference type="PROSITE" id="PS51186"/>
    </source>
</evidence>
<dbReference type="Proteomes" id="UP000184292">
    <property type="component" value="Unassembled WGS sequence"/>
</dbReference>
<reference evidence="2 3" key="1">
    <citation type="submission" date="2016-11" db="EMBL/GenBank/DDBJ databases">
        <authorList>
            <person name="Jaros S."/>
            <person name="Januszkiewicz K."/>
            <person name="Wedrychowicz H."/>
        </authorList>
    </citation>
    <scope>NUCLEOTIDE SEQUENCE [LARGE SCALE GENOMIC DNA]</scope>
    <source>
        <strain evidence="2 3">DSM 100565</strain>
    </source>
</reference>
<dbReference type="CDD" id="cd04301">
    <property type="entry name" value="NAT_SF"/>
    <property type="match status" value="1"/>
</dbReference>
<sequence length="285" mass="30695">MRRVVPGDLPAIEAFLRARTPRAMFPLSNLARYGLDGEHPYAPRFWAAWSGASVTDVLCLSTNGTVMPVLPSGDAGPALEVLRGREVCRVIGPAEECRPLIDGLGLTGRPVDLDQDEPHFAMDLADLRVPDGPGILHPLRQADRDVLLDWTAAYNAETLGQEPEAARREAMRDLDLRIETGSHRVLMAGDAPLAMTGFNATIPDCVQIGGVYTPPGLRGRGHARRAVALHLAEARRAGATRATLFASGPPAIRAYEAIGFQRIGTWTLFLMKTPVRVPARGSADG</sequence>
<dbReference type="EMBL" id="FQYO01000004">
    <property type="protein sequence ID" value="SHJ02631.1"/>
    <property type="molecule type" value="Genomic_DNA"/>
</dbReference>
<feature type="domain" description="N-acetyltransferase" evidence="1">
    <location>
        <begin position="134"/>
        <end position="276"/>
    </location>
</feature>
<evidence type="ECO:0000313" key="2">
    <source>
        <dbReference type="EMBL" id="SHJ02631.1"/>
    </source>
</evidence>
<dbReference type="OrthoDB" id="7365268at2"/>
<dbReference type="InterPro" id="IPR000182">
    <property type="entry name" value="GNAT_dom"/>
</dbReference>
<dbReference type="PROSITE" id="PS51186">
    <property type="entry name" value="GNAT"/>
    <property type="match status" value="1"/>
</dbReference>
<dbReference type="Pfam" id="PF00583">
    <property type="entry name" value="Acetyltransf_1"/>
    <property type="match status" value="1"/>
</dbReference>